<dbReference type="EMBL" id="UINC01001085">
    <property type="protein sequence ID" value="SUZ70276.1"/>
    <property type="molecule type" value="Genomic_DNA"/>
</dbReference>
<evidence type="ECO:0000313" key="1">
    <source>
        <dbReference type="EMBL" id="SUZ70276.1"/>
    </source>
</evidence>
<sequence length="171" mass="20030">MIVKYSKKLTKKNKNPIYLADRLQAVYEDNYNIFSELVLKPADIKPKTINNYQAYNYILKLNNNLPSVFVCIENISKYTLHCSMRIEEGIIGEHKNVYNTPYNFRMKLYLDAKLLEIYDVNYERTQEINMTSGISTKILDNANTENKLVKSSFLNQWLKTLLSSGYHLINL</sequence>
<accession>A0A381PTA1</accession>
<name>A0A381PTA1_9ZZZZ</name>
<protein>
    <recommendedName>
        <fullName evidence="2">DUF1249 domain-containing protein</fullName>
    </recommendedName>
</protein>
<organism evidence="1">
    <name type="scientific">marine metagenome</name>
    <dbReference type="NCBI Taxonomy" id="408172"/>
    <lineage>
        <taxon>unclassified sequences</taxon>
        <taxon>metagenomes</taxon>
        <taxon>ecological metagenomes</taxon>
    </lineage>
</organism>
<gene>
    <name evidence="1" type="ORF">METZ01_LOCUS23130</name>
</gene>
<proteinExistence type="predicted"/>
<reference evidence="1" key="1">
    <citation type="submission" date="2018-05" db="EMBL/GenBank/DDBJ databases">
        <authorList>
            <person name="Lanie J.A."/>
            <person name="Ng W.-L."/>
            <person name="Kazmierczak K.M."/>
            <person name="Andrzejewski T.M."/>
            <person name="Davidsen T.M."/>
            <person name="Wayne K.J."/>
            <person name="Tettelin H."/>
            <person name="Glass J.I."/>
            <person name="Rusch D."/>
            <person name="Podicherti R."/>
            <person name="Tsui H.-C.T."/>
            <person name="Winkler M.E."/>
        </authorList>
    </citation>
    <scope>NUCLEOTIDE SEQUENCE</scope>
</reference>
<evidence type="ECO:0008006" key="2">
    <source>
        <dbReference type="Google" id="ProtNLM"/>
    </source>
</evidence>
<dbReference type="AlphaFoldDB" id="A0A381PTA1"/>